<dbReference type="PROSITE" id="PS51186">
    <property type="entry name" value="GNAT"/>
    <property type="match status" value="1"/>
</dbReference>
<name>A0AAU2ACL9_9ACTN</name>
<keyword evidence="2" id="KW-0012">Acyltransferase</keyword>
<dbReference type="Pfam" id="PF00583">
    <property type="entry name" value="Acetyltransf_1"/>
    <property type="match status" value="1"/>
</dbReference>
<dbReference type="CDD" id="cd04301">
    <property type="entry name" value="NAT_SF"/>
    <property type="match status" value="1"/>
</dbReference>
<dbReference type="PANTHER" id="PTHR43877:SF2">
    <property type="entry name" value="AMINOALKYLPHOSPHONATE N-ACETYLTRANSFERASE-RELATED"/>
    <property type="match status" value="1"/>
</dbReference>
<keyword evidence="1" id="KW-0808">Transferase</keyword>
<dbReference type="SUPFAM" id="SSF55729">
    <property type="entry name" value="Acyl-CoA N-acyltransferases (Nat)"/>
    <property type="match status" value="1"/>
</dbReference>
<proteinExistence type="predicted"/>
<dbReference type="InterPro" id="IPR050832">
    <property type="entry name" value="Bact_Acetyltransf"/>
</dbReference>
<dbReference type="Gene3D" id="3.40.630.30">
    <property type="match status" value="1"/>
</dbReference>
<protein>
    <submittedName>
        <fullName evidence="4">GNAT family N-acetyltransferase</fullName>
    </submittedName>
</protein>
<accession>A0AAU2ACL9</accession>
<organism evidence="4">
    <name type="scientific">Streptomyces sp. NBC_00093</name>
    <dbReference type="NCBI Taxonomy" id="2975649"/>
    <lineage>
        <taxon>Bacteria</taxon>
        <taxon>Bacillati</taxon>
        <taxon>Actinomycetota</taxon>
        <taxon>Actinomycetes</taxon>
        <taxon>Kitasatosporales</taxon>
        <taxon>Streptomycetaceae</taxon>
        <taxon>Streptomyces</taxon>
    </lineage>
</organism>
<evidence type="ECO:0000313" key="4">
    <source>
        <dbReference type="EMBL" id="WTT22280.1"/>
    </source>
</evidence>
<evidence type="ECO:0000256" key="2">
    <source>
        <dbReference type="ARBA" id="ARBA00023315"/>
    </source>
</evidence>
<evidence type="ECO:0000256" key="1">
    <source>
        <dbReference type="ARBA" id="ARBA00022679"/>
    </source>
</evidence>
<dbReference type="AlphaFoldDB" id="A0AAU2ACL9"/>
<dbReference type="InterPro" id="IPR016181">
    <property type="entry name" value="Acyl_CoA_acyltransferase"/>
</dbReference>
<dbReference type="EMBL" id="CP108222">
    <property type="protein sequence ID" value="WTT22280.1"/>
    <property type="molecule type" value="Genomic_DNA"/>
</dbReference>
<dbReference type="InterPro" id="IPR000182">
    <property type="entry name" value="GNAT_dom"/>
</dbReference>
<feature type="domain" description="N-acetyltransferase" evidence="3">
    <location>
        <begin position="8"/>
        <end position="170"/>
    </location>
</feature>
<dbReference type="GO" id="GO:0016747">
    <property type="term" value="F:acyltransferase activity, transferring groups other than amino-acyl groups"/>
    <property type="evidence" value="ECO:0007669"/>
    <property type="project" value="InterPro"/>
</dbReference>
<gene>
    <name evidence="4" type="ORF">OHA22_45425</name>
</gene>
<evidence type="ECO:0000259" key="3">
    <source>
        <dbReference type="PROSITE" id="PS51186"/>
    </source>
</evidence>
<dbReference type="PANTHER" id="PTHR43877">
    <property type="entry name" value="AMINOALKYLPHOSPHONATE N-ACETYLTRANSFERASE-RELATED-RELATED"/>
    <property type="match status" value="1"/>
</dbReference>
<sequence length="179" mass="19998">MDTTATGPTFRDATEADVDTLVELIESAYRGDASRAGWTTEADILEGQRSDPQIVLGVIKAADSRLLTVEQDGRVVACCQLEHRGDHAYFGMFAVSPTLQGAGLGKVIIAEAERSARETWGTREMHMTVISVRNDLIAWYERRGYRRTGKMTPFPYGDERFGIPQRDDLQFELLVKELV</sequence>
<reference evidence="4" key="1">
    <citation type="submission" date="2022-10" db="EMBL/GenBank/DDBJ databases">
        <title>The complete genomes of actinobacterial strains from the NBC collection.</title>
        <authorList>
            <person name="Joergensen T.S."/>
            <person name="Alvarez Arevalo M."/>
            <person name="Sterndorff E.B."/>
            <person name="Faurdal D."/>
            <person name="Vuksanovic O."/>
            <person name="Mourched A.-S."/>
            <person name="Charusanti P."/>
            <person name="Shaw S."/>
            <person name="Blin K."/>
            <person name="Weber T."/>
        </authorList>
    </citation>
    <scope>NUCLEOTIDE SEQUENCE</scope>
    <source>
        <strain evidence="4">NBC_00093</strain>
    </source>
</reference>